<reference evidence="3" key="1">
    <citation type="journal article" date="2014" name="Front. Microbiol.">
        <title>High frequency of phylogenetically diverse reductive dehalogenase-homologous genes in deep subseafloor sedimentary metagenomes.</title>
        <authorList>
            <person name="Kawai M."/>
            <person name="Futagami T."/>
            <person name="Toyoda A."/>
            <person name="Takaki Y."/>
            <person name="Nishi S."/>
            <person name="Hori S."/>
            <person name="Arai W."/>
            <person name="Tsubouchi T."/>
            <person name="Morono Y."/>
            <person name="Uchiyama I."/>
            <person name="Ito T."/>
            <person name="Fujiyama A."/>
            <person name="Inagaki F."/>
            <person name="Takami H."/>
        </authorList>
    </citation>
    <scope>NUCLEOTIDE SEQUENCE</scope>
    <source>
        <strain evidence="3">Expedition CK06-06</strain>
    </source>
</reference>
<name>X0USC0_9ZZZZ</name>
<organism evidence="3">
    <name type="scientific">marine sediment metagenome</name>
    <dbReference type="NCBI Taxonomy" id="412755"/>
    <lineage>
        <taxon>unclassified sequences</taxon>
        <taxon>metagenomes</taxon>
        <taxon>ecological metagenomes</taxon>
    </lineage>
</organism>
<protein>
    <recommendedName>
        <fullName evidence="4">PHP domain-containing protein</fullName>
    </recommendedName>
</protein>
<feature type="non-terminal residue" evidence="3">
    <location>
        <position position="269"/>
    </location>
</feature>
<dbReference type="GO" id="GO:0008408">
    <property type="term" value="F:3'-5' exonuclease activity"/>
    <property type="evidence" value="ECO:0007669"/>
    <property type="project" value="InterPro"/>
</dbReference>
<proteinExistence type="predicted"/>
<feature type="domain" description="Bacterial DNA polymerase III alpha subunit NTPase" evidence="2">
    <location>
        <begin position="221"/>
        <end position="268"/>
    </location>
</feature>
<accession>X0USC0</accession>
<dbReference type="Gene3D" id="3.20.20.140">
    <property type="entry name" value="Metal-dependent hydrolases"/>
    <property type="match status" value="1"/>
</dbReference>
<dbReference type="EMBL" id="BARS01023185">
    <property type="protein sequence ID" value="GAG08600.1"/>
    <property type="molecule type" value="Genomic_DNA"/>
</dbReference>
<dbReference type="InterPro" id="IPR016195">
    <property type="entry name" value="Pol/histidinol_Pase-like"/>
</dbReference>
<sequence length="269" mass="31060">SHLSRNASDKNHYHLVLLAQSQRGYHNLLQLVTKAHLEGFYYRPRVDRELLKQHHQGLIALSACAGGEIPRLVLEGRLEEAKQAALWYQQTFGDFYLEIQRHPIPEVEQINQALISISSELGIPLVATNDTHYVNKEDASTHDLLLCIGTNSSIYDEKRLKMPGEFFYLKSPQEMAELYRDIPQAMENTERIAEKCNLKLEFGRLHLPEIELSPGKTADQFLADLCYQGLPNYYPQPTTEIKQRLQYELEVIEKTQFANYFLVVWDIVS</sequence>
<feature type="domain" description="PHP" evidence="1">
    <location>
        <begin position="11"/>
        <end position="102"/>
    </location>
</feature>
<evidence type="ECO:0000259" key="1">
    <source>
        <dbReference type="Pfam" id="PF02811"/>
    </source>
</evidence>
<evidence type="ECO:0008006" key="4">
    <source>
        <dbReference type="Google" id="ProtNLM"/>
    </source>
</evidence>
<dbReference type="PANTHER" id="PTHR32294">
    <property type="entry name" value="DNA POLYMERASE III SUBUNIT ALPHA"/>
    <property type="match status" value="1"/>
</dbReference>
<evidence type="ECO:0000259" key="2">
    <source>
        <dbReference type="Pfam" id="PF07733"/>
    </source>
</evidence>
<dbReference type="InterPro" id="IPR011708">
    <property type="entry name" value="DNA_pol3_alpha_NTPase_dom"/>
</dbReference>
<dbReference type="SUPFAM" id="SSF89550">
    <property type="entry name" value="PHP domain-like"/>
    <property type="match status" value="1"/>
</dbReference>
<comment type="caution">
    <text evidence="3">The sequence shown here is derived from an EMBL/GenBank/DDBJ whole genome shotgun (WGS) entry which is preliminary data.</text>
</comment>
<feature type="non-terminal residue" evidence="3">
    <location>
        <position position="1"/>
    </location>
</feature>
<dbReference type="InterPro" id="IPR004013">
    <property type="entry name" value="PHP_dom"/>
</dbReference>
<gene>
    <name evidence="3" type="ORF">S01H1_36943</name>
</gene>
<dbReference type="AlphaFoldDB" id="X0USC0"/>
<evidence type="ECO:0000313" key="3">
    <source>
        <dbReference type="EMBL" id="GAG08600.1"/>
    </source>
</evidence>
<dbReference type="Pfam" id="PF07733">
    <property type="entry name" value="DNA_pol3_alpha"/>
    <property type="match status" value="1"/>
</dbReference>
<dbReference type="CDD" id="cd12113">
    <property type="entry name" value="PHP_PolIIIA_DnaE3"/>
    <property type="match status" value="1"/>
</dbReference>
<dbReference type="GO" id="GO:0006260">
    <property type="term" value="P:DNA replication"/>
    <property type="evidence" value="ECO:0007669"/>
    <property type="project" value="InterPro"/>
</dbReference>
<dbReference type="Pfam" id="PF02811">
    <property type="entry name" value="PHP"/>
    <property type="match status" value="1"/>
</dbReference>
<dbReference type="InterPro" id="IPR004805">
    <property type="entry name" value="DnaE2/DnaE/PolC"/>
</dbReference>
<dbReference type="PANTHER" id="PTHR32294:SF0">
    <property type="entry name" value="DNA POLYMERASE III SUBUNIT ALPHA"/>
    <property type="match status" value="1"/>
</dbReference>